<accession>A0A6A6PE77</accession>
<dbReference type="SMART" id="SM00326">
    <property type="entry name" value="SH3"/>
    <property type="match status" value="1"/>
</dbReference>
<dbReference type="InterPro" id="IPR036028">
    <property type="entry name" value="SH3-like_dom_sf"/>
</dbReference>
<dbReference type="PANTHER" id="PTHR23113:SF354">
    <property type="entry name" value="BUD SITE SELECTION PROTEIN 5"/>
    <property type="match status" value="1"/>
</dbReference>
<protein>
    <submittedName>
        <fullName evidence="9">Ras guanine nucleotide exchange factor domain-containing protein</fullName>
    </submittedName>
</protein>
<dbReference type="GO" id="GO:0007265">
    <property type="term" value="P:Ras protein signal transduction"/>
    <property type="evidence" value="ECO:0007669"/>
    <property type="project" value="TreeGrafter"/>
</dbReference>
<dbReference type="CDD" id="cd06224">
    <property type="entry name" value="REM"/>
    <property type="match status" value="1"/>
</dbReference>
<feature type="non-terminal residue" evidence="9">
    <location>
        <position position="1"/>
    </location>
</feature>
<feature type="compositionally biased region" description="Low complexity" evidence="5">
    <location>
        <begin position="598"/>
        <end position="609"/>
    </location>
</feature>
<dbReference type="InterPro" id="IPR001452">
    <property type="entry name" value="SH3_domain"/>
</dbReference>
<proteinExistence type="predicted"/>
<feature type="compositionally biased region" description="Basic residues" evidence="5">
    <location>
        <begin position="23"/>
        <end position="37"/>
    </location>
</feature>
<dbReference type="InterPro" id="IPR008937">
    <property type="entry name" value="Ras-like_GEF"/>
</dbReference>
<dbReference type="PANTHER" id="PTHR23113">
    <property type="entry name" value="GUANINE NUCLEOTIDE EXCHANGE FACTOR"/>
    <property type="match status" value="1"/>
</dbReference>
<evidence type="ECO:0000256" key="4">
    <source>
        <dbReference type="PROSITE-ProRule" id="PRU00192"/>
    </source>
</evidence>
<dbReference type="PROSITE" id="PS50009">
    <property type="entry name" value="RASGEF_CAT"/>
    <property type="match status" value="1"/>
</dbReference>
<gene>
    <name evidence="9" type="ORF">BDY21DRAFT_266887</name>
</gene>
<evidence type="ECO:0000313" key="10">
    <source>
        <dbReference type="Proteomes" id="UP000799766"/>
    </source>
</evidence>
<evidence type="ECO:0000256" key="2">
    <source>
        <dbReference type="ARBA" id="ARBA00022658"/>
    </source>
</evidence>
<name>A0A6A6PE77_9PEZI</name>
<feature type="region of interest" description="Disordered" evidence="5">
    <location>
        <begin position="598"/>
        <end position="642"/>
    </location>
</feature>
<dbReference type="SUPFAM" id="SSF48366">
    <property type="entry name" value="Ras GEF"/>
    <property type="match status" value="1"/>
</dbReference>
<dbReference type="Gene3D" id="1.20.870.10">
    <property type="entry name" value="Son of sevenless (SoS) protein Chain: S domain 1"/>
    <property type="match status" value="1"/>
</dbReference>
<evidence type="ECO:0000256" key="5">
    <source>
        <dbReference type="SAM" id="MobiDB-lite"/>
    </source>
</evidence>
<dbReference type="InterPro" id="IPR000651">
    <property type="entry name" value="Ras-like_Gua-exchang_fac_N"/>
</dbReference>
<feature type="domain" description="Ras-GEF" evidence="7">
    <location>
        <begin position="910"/>
        <end position="1181"/>
    </location>
</feature>
<dbReference type="SMART" id="SM00229">
    <property type="entry name" value="RasGEFN"/>
    <property type="match status" value="1"/>
</dbReference>
<evidence type="ECO:0000259" key="7">
    <source>
        <dbReference type="PROSITE" id="PS50009"/>
    </source>
</evidence>
<reference evidence="9" key="1">
    <citation type="journal article" date="2020" name="Stud. Mycol.">
        <title>101 Dothideomycetes genomes: a test case for predicting lifestyles and emergence of pathogens.</title>
        <authorList>
            <person name="Haridas S."/>
            <person name="Albert R."/>
            <person name="Binder M."/>
            <person name="Bloem J."/>
            <person name="Labutti K."/>
            <person name="Salamov A."/>
            <person name="Andreopoulos B."/>
            <person name="Baker S."/>
            <person name="Barry K."/>
            <person name="Bills G."/>
            <person name="Bluhm B."/>
            <person name="Cannon C."/>
            <person name="Castanera R."/>
            <person name="Culley D."/>
            <person name="Daum C."/>
            <person name="Ezra D."/>
            <person name="Gonzalez J."/>
            <person name="Henrissat B."/>
            <person name="Kuo A."/>
            <person name="Liang C."/>
            <person name="Lipzen A."/>
            <person name="Lutzoni F."/>
            <person name="Magnuson J."/>
            <person name="Mondo S."/>
            <person name="Nolan M."/>
            <person name="Ohm R."/>
            <person name="Pangilinan J."/>
            <person name="Park H.-J."/>
            <person name="Ramirez L."/>
            <person name="Alfaro M."/>
            <person name="Sun H."/>
            <person name="Tritt A."/>
            <person name="Yoshinaga Y."/>
            <person name="Zwiers L.-H."/>
            <person name="Turgeon B."/>
            <person name="Goodwin S."/>
            <person name="Spatafora J."/>
            <person name="Crous P."/>
            <person name="Grigoriev I."/>
        </authorList>
    </citation>
    <scope>NUCLEOTIDE SEQUENCE</scope>
    <source>
        <strain evidence="9">ATCC 16933</strain>
    </source>
</reference>
<evidence type="ECO:0000313" key="9">
    <source>
        <dbReference type="EMBL" id="KAF2461703.1"/>
    </source>
</evidence>
<feature type="non-terminal residue" evidence="9">
    <location>
        <position position="1188"/>
    </location>
</feature>
<keyword evidence="1 4" id="KW-0728">SH3 domain</keyword>
<dbReference type="PROSITE" id="PS50002">
    <property type="entry name" value="SH3"/>
    <property type="match status" value="1"/>
</dbReference>
<dbReference type="GO" id="GO:0005085">
    <property type="term" value="F:guanyl-nucleotide exchange factor activity"/>
    <property type="evidence" value="ECO:0007669"/>
    <property type="project" value="UniProtKB-KW"/>
</dbReference>
<dbReference type="PROSITE" id="PS50212">
    <property type="entry name" value="RASGEF_NTER"/>
    <property type="match status" value="1"/>
</dbReference>
<feature type="compositionally biased region" description="Basic and acidic residues" evidence="5">
    <location>
        <begin position="54"/>
        <end position="63"/>
    </location>
</feature>
<feature type="region of interest" description="Disordered" evidence="5">
    <location>
        <begin position="1"/>
        <end position="63"/>
    </location>
</feature>
<evidence type="ECO:0000259" key="6">
    <source>
        <dbReference type="PROSITE" id="PS50002"/>
    </source>
</evidence>
<dbReference type="Proteomes" id="UP000799766">
    <property type="component" value="Unassembled WGS sequence"/>
</dbReference>
<keyword evidence="10" id="KW-1185">Reference proteome</keyword>
<dbReference type="InterPro" id="IPR023578">
    <property type="entry name" value="Ras_GEF_dom_sf"/>
</dbReference>
<dbReference type="OrthoDB" id="546434at2759"/>
<feature type="compositionally biased region" description="Polar residues" evidence="5">
    <location>
        <begin position="39"/>
        <end position="48"/>
    </location>
</feature>
<dbReference type="AlphaFoldDB" id="A0A6A6PE77"/>
<sequence length="1188" mass="130166">TDAQVAPLNIRKTPSRAQSRASQHTRRSSGSRSRRTGSAKSQQGQMSPPLTPRASREAMDRKLQQQPEPVFHHYLRAFYHFHPTSTVSSSGEESSITVPINQGDVILVHSIHPNGWADGTLLASGARGWLPTNYCEAYDHDTIRTLLHALTQLWDFVRSGDGDGDDLAIFSKHDYVRGMIAGVRVFLEKTTCLKRESYLIQSHVALRRMRKGLLGDLSSFVKVSKRLQDVVLEQPSTTAVFEMLDELVLKAFKVVTRAVRFLDIWAQDVSQPEDDDALDYGLELERPPTPPGETADEVTRYPSGNDVVSPTETVETEDPGRRSRAAEPGTVQSQAPVSRPLSLPPKRFSVSHRMSYNGKATGARRQNLASGRLDAAHDSFLGFIGSYIGLHLQSRSSSELVQTTQQSVLSCQRLLAVVDEVWERDCRHSETLEQARENMAIRLRELIQATKDVFGPPEGSNGEVVFMPDQGKQLVEAATNCVRAAGECVNRTRHVIEKIGDFEFEAAEPGLSEAIFESLPKSYGVAEEHEVAAAVTVDDHSQAAPENLDEKPLPAPPTVALETKALPEPPQLSPLVTETSPLKPLIVESPVAVSVRSSRSSIPPLSQLPMPHLPQPADRNSAEHTTNNHANPENNTHRFGPSVRTDSVHVSVAETSSTSPNSVRGDEMSVISLASTRATTPDRSPSARPAESGSMLKSFESVSELHSAASEDGNVEAQLLGKTYAHELVYNKDGQIAGGSLPALVECLTTHESTPDAMFVTAFYLTFRLFTTPVDFAKALVDRFEYVDHSHEIGTPVRLRVYNIFKGWLESYWRPDSDASALDVILAFAQGSLAEVLPQAGKRLAELATKVTDVEAGAIVPRVGSSVGGKLGVVPFVPAHAPSPVVSRSQLNALRNFKNGGSQPSFLDFDPLELARQFTLIESRIFCAIQPEELLASEWTKKADSKAVNVRAMSTLSTDLANLVADTILQLEEPKKRAVVIKQWVKIAMRCLELNNYDSLMAIICSLNSSMVLRLKKTWDLVSQKTMARLDGLKAVVDVGKNYAVLRQRLQNQVAPCIPFVGIYLTDLTFVDVGNTTTRQLPGGGGGEGGSRTSGAGASSSPTATTAAATTTTTTTTVINFDKHMRTARIIGQLQRFQIPYKLTAVPEMQDWMDAQIHRVRDSDQANVQSYYRRSLLLEPREQPPRPT</sequence>
<feature type="region of interest" description="Disordered" evidence="5">
    <location>
        <begin position="280"/>
        <end position="349"/>
    </location>
</feature>
<feature type="compositionally biased region" description="Low complexity" evidence="5">
    <location>
        <begin position="1093"/>
        <end position="1110"/>
    </location>
</feature>
<keyword evidence="2 3" id="KW-0344">Guanine-nucleotide releasing factor</keyword>
<dbReference type="GO" id="GO:0005886">
    <property type="term" value="C:plasma membrane"/>
    <property type="evidence" value="ECO:0007669"/>
    <property type="project" value="TreeGrafter"/>
</dbReference>
<dbReference type="Pfam" id="PF00618">
    <property type="entry name" value="RasGEF_N"/>
    <property type="match status" value="1"/>
</dbReference>
<dbReference type="Pfam" id="PF00617">
    <property type="entry name" value="RasGEF"/>
    <property type="match status" value="1"/>
</dbReference>
<dbReference type="InterPro" id="IPR001895">
    <property type="entry name" value="RASGEF_cat_dom"/>
</dbReference>
<feature type="domain" description="N-terminal Ras-GEF" evidence="8">
    <location>
        <begin position="732"/>
        <end position="852"/>
    </location>
</feature>
<dbReference type="InterPro" id="IPR036964">
    <property type="entry name" value="RASGEF_cat_dom_sf"/>
</dbReference>
<dbReference type="CDD" id="cd00155">
    <property type="entry name" value="RasGEF"/>
    <property type="match status" value="1"/>
</dbReference>
<feature type="region of interest" description="Disordered" evidence="5">
    <location>
        <begin position="1079"/>
        <end position="1110"/>
    </location>
</feature>
<feature type="region of interest" description="Disordered" evidence="5">
    <location>
        <begin position="675"/>
        <end position="698"/>
    </location>
</feature>
<feature type="compositionally biased region" description="Gly residues" evidence="5">
    <location>
        <begin position="1082"/>
        <end position="1092"/>
    </location>
</feature>
<organism evidence="9 10">
    <name type="scientific">Lineolata rhizophorae</name>
    <dbReference type="NCBI Taxonomy" id="578093"/>
    <lineage>
        <taxon>Eukaryota</taxon>
        <taxon>Fungi</taxon>
        <taxon>Dikarya</taxon>
        <taxon>Ascomycota</taxon>
        <taxon>Pezizomycotina</taxon>
        <taxon>Dothideomycetes</taxon>
        <taxon>Dothideomycetes incertae sedis</taxon>
        <taxon>Lineolatales</taxon>
        <taxon>Lineolataceae</taxon>
        <taxon>Lineolata</taxon>
    </lineage>
</organism>
<dbReference type="SUPFAM" id="SSF50044">
    <property type="entry name" value="SH3-domain"/>
    <property type="match status" value="1"/>
</dbReference>
<dbReference type="EMBL" id="MU001671">
    <property type="protein sequence ID" value="KAF2461703.1"/>
    <property type="molecule type" value="Genomic_DNA"/>
</dbReference>
<dbReference type="SMART" id="SM00147">
    <property type="entry name" value="RasGEF"/>
    <property type="match status" value="1"/>
</dbReference>
<dbReference type="Gene3D" id="1.10.840.10">
    <property type="entry name" value="Ras guanine-nucleotide exchange factors catalytic domain"/>
    <property type="match status" value="1"/>
</dbReference>
<feature type="domain" description="SH3" evidence="6">
    <location>
        <begin position="70"/>
        <end position="140"/>
    </location>
</feature>
<evidence type="ECO:0000256" key="1">
    <source>
        <dbReference type="ARBA" id="ARBA00022443"/>
    </source>
</evidence>
<feature type="compositionally biased region" description="Polar residues" evidence="5">
    <location>
        <begin position="623"/>
        <end position="634"/>
    </location>
</feature>
<dbReference type="Gene3D" id="2.30.30.40">
    <property type="entry name" value="SH3 Domains"/>
    <property type="match status" value="1"/>
</dbReference>
<evidence type="ECO:0000256" key="3">
    <source>
        <dbReference type="PROSITE-ProRule" id="PRU00168"/>
    </source>
</evidence>
<evidence type="ECO:0000259" key="8">
    <source>
        <dbReference type="PROSITE" id="PS50212"/>
    </source>
</evidence>